<comment type="similarity">
    <text evidence="1 2">Belongs to the fructosamine kinase family.</text>
</comment>
<reference evidence="3" key="1">
    <citation type="submission" date="2022-10" db="EMBL/GenBank/DDBJ databases">
        <title>Gaoshiqiia sediminis gen. nov., sp. nov., isolated from coastal sediment.</title>
        <authorList>
            <person name="Yu W.X."/>
            <person name="Mu D.S."/>
            <person name="Du J.Z."/>
            <person name="Liang Y.Q."/>
        </authorList>
    </citation>
    <scope>NUCLEOTIDE SEQUENCE</scope>
    <source>
        <strain evidence="3">A06</strain>
    </source>
</reference>
<evidence type="ECO:0000256" key="1">
    <source>
        <dbReference type="ARBA" id="ARBA00009460"/>
    </source>
</evidence>
<dbReference type="GO" id="GO:0016301">
    <property type="term" value="F:kinase activity"/>
    <property type="evidence" value="ECO:0007669"/>
    <property type="project" value="UniProtKB-UniRule"/>
</dbReference>
<proteinExistence type="inferred from homology"/>
<name>A0AA41YC71_9BACT</name>
<dbReference type="PANTHER" id="PTHR12149:SF8">
    <property type="entry name" value="PROTEIN-RIBULOSAMINE 3-KINASE"/>
    <property type="match status" value="1"/>
</dbReference>
<dbReference type="RefSeq" id="WP_282592166.1">
    <property type="nucleotide sequence ID" value="NZ_JAPAAF010000018.1"/>
</dbReference>
<dbReference type="Gene3D" id="3.30.200.20">
    <property type="entry name" value="Phosphorylase Kinase, domain 1"/>
    <property type="match status" value="1"/>
</dbReference>
<accession>A0AA41YC71</accession>
<keyword evidence="2" id="KW-0808">Transferase</keyword>
<sequence length="293" mass="33286">MEENILNFLTEALRNRFGNSFQLMQTVPVGGGCISFARKLKTSHGTFFLKWNASCPDDLFVREAECLNALRKNAADSLLVPEVLLATENGSLPGFILLEYLEPGSAPKQDEKLGYGLAHLHREAGDKFGFSHNNYCGLTPQQNDWTGNWPAFFAENRLAYLVRLIRDSRGISSADLKVYEMLMGKLPQLLPLRSVPVLIHGDLWSGNFLYTSRGPALIDPASYYADREMELSMMTLFGGFSNRTWHAYQESFPLENGWEERVQLYQLYHILNHFLLFGGHYGYQALLISKKFI</sequence>
<gene>
    <name evidence="3" type="ORF">N2K84_12545</name>
</gene>
<dbReference type="SUPFAM" id="SSF56112">
    <property type="entry name" value="Protein kinase-like (PK-like)"/>
    <property type="match status" value="1"/>
</dbReference>
<dbReference type="Gene3D" id="3.90.1200.10">
    <property type="match status" value="1"/>
</dbReference>
<dbReference type="InterPro" id="IPR016477">
    <property type="entry name" value="Fructo-/Ketosamine-3-kinase"/>
</dbReference>
<protein>
    <submittedName>
        <fullName evidence="3">Fructosamine kinase family protein</fullName>
    </submittedName>
</protein>
<dbReference type="PIRSF" id="PIRSF006221">
    <property type="entry name" value="Ketosamine-3-kinase"/>
    <property type="match status" value="1"/>
</dbReference>
<dbReference type="PANTHER" id="PTHR12149">
    <property type="entry name" value="FRUCTOSAMINE 3 KINASE-RELATED PROTEIN"/>
    <property type="match status" value="1"/>
</dbReference>
<dbReference type="EMBL" id="JAPAAF010000018">
    <property type="protein sequence ID" value="MCW0483565.1"/>
    <property type="molecule type" value="Genomic_DNA"/>
</dbReference>
<dbReference type="Pfam" id="PF03881">
    <property type="entry name" value="Fructosamin_kin"/>
    <property type="match status" value="1"/>
</dbReference>
<evidence type="ECO:0000313" key="3">
    <source>
        <dbReference type="EMBL" id="MCW0483565.1"/>
    </source>
</evidence>
<dbReference type="InterPro" id="IPR011009">
    <property type="entry name" value="Kinase-like_dom_sf"/>
</dbReference>
<keyword evidence="2 3" id="KW-0418">Kinase</keyword>
<organism evidence="3 4">
    <name type="scientific">Gaoshiqia sediminis</name>
    <dbReference type="NCBI Taxonomy" id="2986998"/>
    <lineage>
        <taxon>Bacteria</taxon>
        <taxon>Pseudomonadati</taxon>
        <taxon>Bacteroidota</taxon>
        <taxon>Bacteroidia</taxon>
        <taxon>Marinilabiliales</taxon>
        <taxon>Prolixibacteraceae</taxon>
        <taxon>Gaoshiqia</taxon>
    </lineage>
</organism>
<evidence type="ECO:0000313" key="4">
    <source>
        <dbReference type="Proteomes" id="UP001163821"/>
    </source>
</evidence>
<evidence type="ECO:0000256" key="2">
    <source>
        <dbReference type="PIRNR" id="PIRNR006221"/>
    </source>
</evidence>
<comment type="caution">
    <text evidence="3">The sequence shown here is derived from an EMBL/GenBank/DDBJ whole genome shotgun (WGS) entry which is preliminary data.</text>
</comment>
<dbReference type="AlphaFoldDB" id="A0AA41YC71"/>
<dbReference type="Proteomes" id="UP001163821">
    <property type="component" value="Unassembled WGS sequence"/>
</dbReference>
<keyword evidence="4" id="KW-1185">Reference proteome</keyword>